<reference evidence="1" key="1">
    <citation type="submission" date="2019-10" db="EMBL/GenBank/DDBJ databases">
        <authorList>
            <consortium name="DOE Joint Genome Institute"/>
            <person name="Kuo A."/>
            <person name="Miyauchi S."/>
            <person name="Kiss E."/>
            <person name="Drula E."/>
            <person name="Kohler A."/>
            <person name="Sanchez-Garcia M."/>
            <person name="Andreopoulos B."/>
            <person name="Barry K.W."/>
            <person name="Bonito G."/>
            <person name="Buee M."/>
            <person name="Carver A."/>
            <person name="Chen C."/>
            <person name="Cichocki N."/>
            <person name="Clum A."/>
            <person name="Culley D."/>
            <person name="Crous P.W."/>
            <person name="Fauchery L."/>
            <person name="Girlanda M."/>
            <person name="Hayes R."/>
            <person name="Keri Z."/>
            <person name="Labutti K."/>
            <person name="Lipzen A."/>
            <person name="Lombard V."/>
            <person name="Magnuson J."/>
            <person name="Maillard F."/>
            <person name="Morin E."/>
            <person name="Murat C."/>
            <person name="Nolan M."/>
            <person name="Ohm R."/>
            <person name="Pangilinan J."/>
            <person name="Pereira M."/>
            <person name="Perotto S."/>
            <person name="Peter M."/>
            <person name="Riley R."/>
            <person name="Sitrit Y."/>
            <person name="Stielow B."/>
            <person name="Szollosi G."/>
            <person name="Zifcakova L."/>
            <person name="Stursova M."/>
            <person name="Spatafora J.W."/>
            <person name="Tedersoo L."/>
            <person name="Vaario L.-M."/>
            <person name="Yamada A."/>
            <person name="Yan M."/>
            <person name="Wang P."/>
            <person name="Xu J."/>
            <person name="Bruns T."/>
            <person name="Baldrian P."/>
            <person name="Vilgalys R."/>
            <person name="Henrissat B."/>
            <person name="Grigoriev I.V."/>
            <person name="Hibbett D."/>
            <person name="Nagy L.G."/>
            <person name="Martin F.M."/>
        </authorList>
    </citation>
    <scope>NUCLEOTIDE SEQUENCE</scope>
    <source>
        <strain evidence="1">P2</strain>
    </source>
</reference>
<gene>
    <name evidence="1" type="ORF">BDM02DRAFT_3184229</name>
</gene>
<sequence>MSLQFHKPTAPSEDVLKQLVDYDVVILMDDSGSMRGSRWRQAVSVMKGVVKKAIEYDEDGIGIQFLNNNQRKIVKSVEEVERLFEGVQPRCSTPLGRRLGDICNGYLRSLKSAKRKPKRCLIVAITDGVPTDEQQVYAAIKNTANELDRLGAPLTQLGIQFVQIGNDGGAAAFLKELDDDLKGTTEGKVGRDIVDTVPYHGAELTSEELVKILIGAINRKVDNRTQVTVQ</sequence>
<reference evidence="1" key="2">
    <citation type="journal article" date="2020" name="Nat. Commun.">
        <title>Large-scale genome sequencing of mycorrhizal fungi provides insights into the early evolution of symbiotic traits.</title>
        <authorList>
            <person name="Miyauchi S."/>
            <person name="Kiss E."/>
            <person name="Kuo A."/>
            <person name="Drula E."/>
            <person name="Kohler A."/>
            <person name="Sanchez-Garcia M."/>
            <person name="Morin E."/>
            <person name="Andreopoulos B."/>
            <person name="Barry K.W."/>
            <person name="Bonito G."/>
            <person name="Buee M."/>
            <person name="Carver A."/>
            <person name="Chen C."/>
            <person name="Cichocki N."/>
            <person name="Clum A."/>
            <person name="Culley D."/>
            <person name="Crous P.W."/>
            <person name="Fauchery L."/>
            <person name="Girlanda M."/>
            <person name="Hayes R.D."/>
            <person name="Keri Z."/>
            <person name="LaButti K."/>
            <person name="Lipzen A."/>
            <person name="Lombard V."/>
            <person name="Magnuson J."/>
            <person name="Maillard F."/>
            <person name="Murat C."/>
            <person name="Nolan M."/>
            <person name="Ohm R.A."/>
            <person name="Pangilinan J."/>
            <person name="Pereira M.F."/>
            <person name="Perotto S."/>
            <person name="Peter M."/>
            <person name="Pfister S."/>
            <person name="Riley R."/>
            <person name="Sitrit Y."/>
            <person name="Stielow J.B."/>
            <person name="Szollosi G."/>
            <person name="Zifcakova L."/>
            <person name="Stursova M."/>
            <person name="Spatafora J.W."/>
            <person name="Tedersoo L."/>
            <person name="Vaario L.M."/>
            <person name="Yamada A."/>
            <person name="Yan M."/>
            <person name="Wang P."/>
            <person name="Xu J."/>
            <person name="Bruns T."/>
            <person name="Baldrian P."/>
            <person name="Vilgalys R."/>
            <person name="Dunand C."/>
            <person name="Henrissat B."/>
            <person name="Grigoriev I.V."/>
            <person name="Hibbett D."/>
            <person name="Nagy L.G."/>
            <person name="Martin F.M."/>
        </authorList>
    </citation>
    <scope>NUCLEOTIDE SEQUENCE</scope>
    <source>
        <strain evidence="1">P2</strain>
    </source>
</reference>
<proteinExistence type="predicted"/>
<dbReference type="EMBL" id="MU117973">
    <property type="protein sequence ID" value="KAF9651713.1"/>
    <property type="molecule type" value="Genomic_DNA"/>
</dbReference>
<organism evidence="1 2">
    <name type="scientific">Thelephora ganbajun</name>
    <name type="common">Ganba fungus</name>
    <dbReference type="NCBI Taxonomy" id="370292"/>
    <lineage>
        <taxon>Eukaryota</taxon>
        <taxon>Fungi</taxon>
        <taxon>Dikarya</taxon>
        <taxon>Basidiomycota</taxon>
        <taxon>Agaricomycotina</taxon>
        <taxon>Agaricomycetes</taxon>
        <taxon>Thelephorales</taxon>
        <taxon>Thelephoraceae</taxon>
        <taxon>Thelephora</taxon>
    </lineage>
</organism>
<evidence type="ECO:0000313" key="1">
    <source>
        <dbReference type="EMBL" id="KAF9651713.1"/>
    </source>
</evidence>
<keyword evidence="2" id="KW-1185">Reference proteome</keyword>
<protein>
    <submittedName>
        <fullName evidence="1">Uncharacterized protein</fullName>
    </submittedName>
</protein>
<accession>A0ACB6ZQZ3</accession>
<dbReference type="Proteomes" id="UP000886501">
    <property type="component" value="Unassembled WGS sequence"/>
</dbReference>
<comment type="caution">
    <text evidence="1">The sequence shown here is derived from an EMBL/GenBank/DDBJ whole genome shotgun (WGS) entry which is preliminary data.</text>
</comment>
<evidence type="ECO:0000313" key="2">
    <source>
        <dbReference type="Proteomes" id="UP000886501"/>
    </source>
</evidence>
<name>A0ACB6ZQZ3_THEGA</name>